<feature type="compositionally biased region" description="Low complexity" evidence="1">
    <location>
        <begin position="638"/>
        <end position="669"/>
    </location>
</feature>
<feature type="region of interest" description="Disordered" evidence="1">
    <location>
        <begin position="179"/>
        <end position="209"/>
    </location>
</feature>
<protein>
    <recommendedName>
        <fullName evidence="5">Proteophosphoglycan ppg4</fullName>
    </recommendedName>
</protein>
<feature type="transmembrane region" description="Helical" evidence="2">
    <location>
        <begin position="122"/>
        <end position="143"/>
    </location>
</feature>
<keyword evidence="2" id="KW-1133">Transmembrane helix</keyword>
<gene>
    <name evidence="3" type="ORF">CERSUDRAFT_114903</name>
</gene>
<feature type="compositionally biased region" description="Polar residues" evidence="1">
    <location>
        <begin position="554"/>
        <end position="575"/>
    </location>
</feature>
<dbReference type="EMBL" id="KB445797">
    <property type="protein sequence ID" value="EMD37001.1"/>
    <property type="molecule type" value="Genomic_DNA"/>
</dbReference>
<evidence type="ECO:0000313" key="4">
    <source>
        <dbReference type="Proteomes" id="UP000016930"/>
    </source>
</evidence>
<dbReference type="OrthoDB" id="2804493at2759"/>
<dbReference type="STRING" id="914234.M2RDX0"/>
<evidence type="ECO:0008006" key="5">
    <source>
        <dbReference type="Google" id="ProtNLM"/>
    </source>
</evidence>
<accession>M2RDX0</accession>
<dbReference type="Proteomes" id="UP000016930">
    <property type="component" value="Unassembled WGS sequence"/>
</dbReference>
<evidence type="ECO:0000313" key="3">
    <source>
        <dbReference type="EMBL" id="EMD37001.1"/>
    </source>
</evidence>
<sequence>MCSGSTRAVLRRRRSDPDKFHFSLPPSYLSAIYNTAFSRLHCKAQSTCAWRVMLHMRLKCSRSTNPMIYATVGRRSPGQVPLQLALSILLLSTRSVLAAPSGDIVRRQSGRGSSSSNSVGPAIWVPLAIVATLLVVGTIVACFRRNVNVRGRWQSVSTGAAAASGTLTAQNAQSRELTAEQLAGEPPNGAGSARTRRPRRTRRTPSQISTTSLPVYMKEPGEQEVVIIRGPDDMEDEMHPTTMVMPPVDEYTSEGSVDLRHSVSFSYIAVTSPGDTPLLQNEGTDTNESQQHLRVHAQQQGFTTRSSFETIMSTDDVGMPPMNIAEDDSRGEAPPYFEVVTLDEQPSTSPIPPESTESFVPAEAPSSHDVQPGTNRRRTGFLSLFNPRTNSTRASQAAAATPPNARGHTRQESGLSTVSSRSSGDGTRPTHRPSHSAGSMSMLSNASHALRSISRARSRTELTSPSTISLHSISSPLSHTLMRSEFTYPRGGPTPEQLRLISSRESFVRFGVPYGAEAIAYAASASRVDLEPPPPVFEDVEGSPDPAHEDSEEVSSLQEISGPQTEESAPLSSQEPDSHPPDAGTEATSPPAGEEPQTASTSEPHAVPQHAAASEAATTAAASVEQQAPPPSAPPEQPKASLAAPPSAYKPPASASAPSHRSASRASSYMTFATADEFTDSSAPPTPIVPHATIDTGEPSDDELETPPTPRAETRHLREDTDMTVTS</sequence>
<feature type="region of interest" description="Disordered" evidence="1">
    <location>
        <begin position="529"/>
        <end position="727"/>
    </location>
</feature>
<feature type="compositionally biased region" description="Low complexity" evidence="1">
    <location>
        <begin position="413"/>
        <end position="426"/>
    </location>
</feature>
<keyword evidence="2" id="KW-0472">Membrane</keyword>
<keyword evidence="4" id="KW-1185">Reference proteome</keyword>
<proteinExistence type="predicted"/>
<feature type="compositionally biased region" description="Basic residues" evidence="1">
    <location>
        <begin position="194"/>
        <end position="203"/>
    </location>
</feature>
<feature type="compositionally biased region" description="Pro residues" evidence="1">
    <location>
        <begin position="628"/>
        <end position="637"/>
    </location>
</feature>
<feature type="compositionally biased region" description="Low complexity" evidence="1">
    <location>
        <begin position="388"/>
        <end position="406"/>
    </location>
</feature>
<evidence type="ECO:0000256" key="1">
    <source>
        <dbReference type="SAM" id="MobiDB-lite"/>
    </source>
</evidence>
<feature type="compositionally biased region" description="Basic and acidic residues" evidence="1">
    <location>
        <begin position="712"/>
        <end position="721"/>
    </location>
</feature>
<evidence type="ECO:0000256" key="2">
    <source>
        <dbReference type="SAM" id="Phobius"/>
    </source>
</evidence>
<dbReference type="AlphaFoldDB" id="M2RDX0"/>
<reference evidence="3 4" key="1">
    <citation type="journal article" date="2012" name="Proc. Natl. Acad. Sci. U.S.A.">
        <title>Comparative genomics of Ceriporiopsis subvermispora and Phanerochaete chrysosporium provide insight into selective ligninolysis.</title>
        <authorList>
            <person name="Fernandez-Fueyo E."/>
            <person name="Ruiz-Duenas F.J."/>
            <person name="Ferreira P."/>
            <person name="Floudas D."/>
            <person name="Hibbett D.S."/>
            <person name="Canessa P."/>
            <person name="Larrondo L.F."/>
            <person name="James T.Y."/>
            <person name="Seelenfreund D."/>
            <person name="Lobos S."/>
            <person name="Polanco R."/>
            <person name="Tello M."/>
            <person name="Honda Y."/>
            <person name="Watanabe T."/>
            <person name="Watanabe T."/>
            <person name="Ryu J.S."/>
            <person name="Kubicek C.P."/>
            <person name="Schmoll M."/>
            <person name="Gaskell J."/>
            <person name="Hammel K.E."/>
            <person name="St John F.J."/>
            <person name="Vanden Wymelenberg A."/>
            <person name="Sabat G."/>
            <person name="Splinter BonDurant S."/>
            <person name="Syed K."/>
            <person name="Yadav J.S."/>
            <person name="Doddapaneni H."/>
            <person name="Subramanian V."/>
            <person name="Lavin J.L."/>
            <person name="Oguiza J.A."/>
            <person name="Perez G."/>
            <person name="Pisabarro A.G."/>
            <person name="Ramirez L."/>
            <person name="Santoyo F."/>
            <person name="Master E."/>
            <person name="Coutinho P.M."/>
            <person name="Henrissat B."/>
            <person name="Lombard V."/>
            <person name="Magnuson J.K."/>
            <person name="Kuees U."/>
            <person name="Hori C."/>
            <person name="Igarashi K."/>
            <person name="Samejima M."/>
            <person name="Held B.W."/>
            <person name="Barry K.W."/>
            <person name="LaButti K.M."/>
            <person name="Lapidus A."/>
            <person name="Lindquist E.A."/>
            <person name="Lucas S.M."/>
            <person name="Riley R."/>
            <person name="Salamov A.A."/>
            <person name="Hoffmeister D."/>
            <person name="Schwenk D."/>
            <person name="Hadar Y."/>
            <person name="Yarden O."/>
            <person name="de Vries R.P."/>
            <person name="Wiebenga A."/>
            <person name="Stenlid J."/>
            <person name="Eastwood D."/>
            <person name="Grigoriev I.V."/>
            <person name="Berka R.M."/>
            <person name="Blanchette R.A."/>
            <person name="Kersten P."/>
            <person name="Martinez A.T."/>
            <person name="Vicuna R."/>
            <person name="Cullen D."/>
        </authorList>
    </citation>
    <scope>NUCLEOTIDE SEQUENCE [LARGE SCALE GENOMIC DNA]</scope>
    <source>
        <strain evidence="3 4">B</strain>
    </source>
</reference>
<organism evidence="3 4">
    <name type="scientific">Ceriporiopsis subvermispora (strain B)</name>
    <name type="common">White-rot fungus</name>
    <name type="synonym">Gelatoporia subvermispora</name>
    <dbReference type="NCBI Taxonomy" id="914234"/>
    <lineage>
        <taxon>Eukaryota</taxon>
        <taxon>Fungi</taxon>
        <taxon>Dikarya</taxon>
        <taxon>Basidiomycota</taxon>
        <taxon>Agaricomycotina</taxon>
        <taxon>Agaricomycetes</taxon>
        <taxon>Polyporales</taxon>
        <taxon>Gelatoporiaceae</taxon>
        <taxon>Gelatoporia</taxon>
    </lineage>
</organism>
<feature type="region of interest" description="Disordered" evidence="1">
    <location>
        <begin position="343"/>
        <end position="442"/>
    </location>
</feature>
<keyword evidence="2" id="KW-0812">Transmembrane</keyword>
<name>M2RDX0_CERS8</name>
<dbReference type="HOGENOM" id="CLU_020538_0_0_1"/>
<feature type="compositionally biased region" description="Low complexity" evidence="1">
    <location>
        <begin position="611"/>
        <end position="627"/>
    </location>
</feature>